<dbReference type="Proteomes" id="UP000276133">
    <property type="component" value="Unassembled WGS sequence"/>
</dbReference>
<organism evidence="4 5">
    <name type="scientific">Brachionus plicatilis</name>
    <name type="common">Marine rotifer</name>
    <name type="synonym">Brachionus muelleri</name>
    <dbReference type="NCBI Taxonomy" id="10195"/>
    <lineage>
        <taxon>Eukaryota</taxon>
        <taxon>Metazoa</taxon>
        <taxon>Spiralia</taxon>
        <taxon>Gnathifera</taxon>
        <taxon>Rotifera</taxon>
        <taxon>Eurotatoria</taxon>
        <taxon>Monogononta</taxon>
        <taxon>Pseudotrocha</taxon>
        <taxon>Ploima</taxon>
        <taxon>Brachionidae</taxon>
        <taxon>Brachionus</taxon>
    </lineage>
</organism>
<dbReference type="PANTHER" id="PTHR20913">
    <property type="entry name" value="TBC1 DOMAIN FAMILY MEMBER 20/GTPASE"/>
    <property type="match status" value="1"/>
</dbReference>
<evidence type="ECO:0000313" key="5">
    <source>
        <dbReference type="Proteomes" id="UP000276133"/>
    </source>
</evidence>
<evidence type="ECO:0000259" key="3">
    <source>
        <dbReference type="PROSITE" id="PS50086"/>
    </source>
</evidence>
<dbReference type="SMART" id="SM00164">
    <property type="entry name" value="TBC"/>
    <property type="match status" value="1"/>
</dbReference>
<keyword evidence="1" id="KW-0343">GTPase activation</keyword>
<dbReference type="STRING" id="10195.A0A3M7SPG4"/>
<keyword evidence="2" id="KW-1133">Transmembrane helix</keyword>
<dbReference type="Pfam" id="PF00566">
    <property type="entry name" value="RabGAP-TBC"/>
    <property type="match status" value="1"/>
</dbReference>
<dbReference type="InterPro" id="IPR035969">
    <property type="entry name" value="Rab-GAP_TBC_sf"/>
</dbReference>
<evidence type="ECO:0000256" key="2">
    <source>
        <dbReference type="SAM" id="Phobius"/>
    </source>
</evidence>
<dbReference type="PROSITE" id="PS50086">
    <property type="entry name" value="TBC_RABGAP"/>
    <property type="match status" value="1"/>
</dbReference>
<feature type="transmembrane region" description="Helical" evidence="2">
    <location>
        <begin position="486"/>
        <end position="504"/>
    </location>
</feature>
<keyword evidence="5" id="KW-1185">Reference proteome</keyword>
<comment type="caution">
    <text evidence="4">The sequence shown here is derived from an EMBL/GenBank/DDBJ whole genome shotgun (WGS) entry which is preliminary data.</text>
</comment>
<gene>
    <name evidence="4" type="ORF">BpHYR1_030277</name>
</gene>
<dbReference type="GO" id="GO:0005789">
    <property type="term" value="C:endoplasmic reticulum membrane"/>
    <property type="evidence" value="ECO:0007669"/>
    <property type="project" value="TreeGrafter"/>
</dbReference>
<dbReference type="EMBL" id="REGN01000985">
    <property type="protein sequence ID" value="RNA37741.1"/>
    <property type="molecule type" value="Genomic_DNA"/>
</dbReference>
<dbReference type="InterPro" id="IPR045913">
    <property type="entry name" value="TBC20/Gyp8-like"/>
</dbReference>
<dbReference type="AlphaFoldDB" id="A0A3M7SPG4"/>
<dbReference type="OrthoDB" id="206700at2759"/>
<accession>A0A3M7SPG4</accession>
<sequence length="528" mass="61492">MSSHAGKIDSVKFIDCDNVDDDDTDSLASALSDYNNVFYDAPSIEEPKTLASSLENSNFRTSNFCIDSIDKSLNEPTDDDSCNQEEDNETFDFMNDKLTNKEFEEFLNDEDDDFEENEEKRLKIKKLESLDLNFDNYEEIRKQAIEKYGFVNKKFRQKAWPILILYKNRSMSSPNALIDSSLKIYDQMSESQIKNNKYYNQVTLDVVRTLKRFPPEISDNLRHKLQNQLIDIICKILIKHENLHYYQGYHDICITFLLVSGVSNCIPLIEHITLTHLTSYMESTMEGTLKLLLNIMPLIDTIDSQVSEHIQRAELGVIFGLSWLITWYSHVMDNLKIILRLYDFFIASHPLMPVYLGAVIVSNQAEMILEIDCDMASLHTVITKIPSNIDSSEQIENFIQSALELFEAYPPDDLEELNEKWLKKCQLLQEEEELKRKKEEETYLRQRYKKDKNSNEQQANKNNRIVKKKNFSLIRLRENRLKPNKFLFGLTFTVGVAAVAMYALNSNGIKDTPDLVSKFYQFLTLKDF</sequence>
<dbReference type="Gene3D" id="1.10.8.1310">
    <property type="match status" value="1"/>
</dbReference>
<dbReference type="PANTHER" id="PTHR20913:SF7">
    <property type="entry name" value="RE60063P"/>
    <property type="match status" value="1"/>
</dbReference>
<protein>
    <submittedName>
        <fullName evidence="4">TBC1 domain family member 20</fullName>
    </submittedName>
</protein>
<dbReference type="SUPFAM" id="SSF47923">
    <property type="entry name" value="Ypt/Rab-GAP domain of gyp1p"/>
    <property type="match status" value="2"/>
</dbReference>
<dbReference type="Gene3D" id="1.10.472.80">
    <property type="entry name" value="Ypt/Rab-GAP domain of gyp1p, domain 3"/>
    <property type="match status" value="1"/>
</dbReference>
<keyword evidence="2" id="KW-0472">Membrane</keyword>
<evidence type="ECO:0000313" key="4">
    <source>
        <dbReference type="EMBL" id="RNA37741.1"/>
    </source>
</evidence>
<dbReference type="GO" id="GO:0005096">
    <property type="term" value="F:GTPase activator activity"/>
    <property type="evidence" value="ECO:0007669"/>
    <property type="project" value="UniProtKB-KW"/>
</dbReference>
<keyword evidence="2" id="KW-0812">Transmembrane</keyword>
<dbReference type="InterPro" id="IPR000195">
    <property type="entry name" value="Rab-GAP-TBC_dom"/>
</dbReference>
<name>A0A3M7SPG4_BRAPC</name>
<feature type="domain" description="Rab-GAP TBC" evidence="3">
    <location>
        <begin position="150"/>
        <end position="349"/>
    </location>
</feature>
<evidence type="ECO:0000256" key="1">
    <source>
        <dbReference type="ARBA" id="ARBA00022468"/>
    </source>
</evidence>
<proteinExistence type="predicted"/>
<dbReference type="GO" id="GO:0006888">
    <property type="term" value="P:endoplasmic reticulum to Golgi vesicle-mediated transport"/>
    <property type="evidence" value="ECO:0007669"/>
    <property type="project" value="TreeGrafter"/>
</dbReference>
<reference evidence="4 5" key="1">
    <citation type="journal article" date="2018" name="Sci. Rep.">
        <title>Genomic signatures of local adaptation to the degree of environmental predictability in rotifers.</title>
        <authorList>
            <person name="Franch-Gras L."/>
            <person name="Hahn C."/>
            <person name="Garcia-Roger E.M."/>
            <person name="Carmona M.J."/>
            <person name="Serra M."/>
            <person name="Gomez A."/>
        </authorList>
    </citation>
    <scope>NUCLEOTIDE SEQUENCE [LARGE SCALE GENOMIC DNA]</scope>
    <source>
        <strain evidence="4">HYR1</strain>
    </source>
</reference>